<dbReference type="Gramene" id="PNT74675">
    <property type="protein sequence ID" value="PNT74675"/>
    <property type="gene ID" value="BRADI_1g20312v3"/>
</dbReference>
<reference evidence="3 4" key="1">
    <citation type="journal article" date="2010" name="Nature">
        <title>Genome sequencing and analysis of the model grass Brachypodium distachyon.</title>
        <authorList>
            <consortium name="International Brachypodium Initiative"/>
        </authorList>
    </citation>
    <scope>NUCLEOTIDE SEQUENCE [LARGE SCALE GENOMIC DNA]</scope>
    <source>
        <strain evidence="3 4">Bd21</strain>
    </source>
</reference>
<dbReference type="EnsemblPlants" id="PNT74675">
    <property type="protein sequence ID" value="PNT74675"/>
    <property type="gene ID" value="BRADI_1g20312v3"/>
</dbReference>
<protein>
    <submittedName>
        <fullName evidence="3 4">Uncharacterized protein</fullName>
    </submittedName>
</protein>
<name>A0A2K2DK74_BRADI</name>
<feature type="transmembrane region" description="Helical" evidence="2">
    <location>
        <begin position="6"/>
        <end position="29"/>
    </location>
</feature>
<organism evidence="3">
    <name type="scientific">Brachypodium distachyon</name>
    <name type="common">Purple false brome</name>
    <name type="synonym">Trachynia distachya</name>
    <dbReference type="NCBI Taxonomy" id="15368"/>
    <lineage>
        <taxon>Eukaryota</taxon>
        <taxon>Viridiplantae</taxon>
        <taxon>Streptophyta</taxon>
        <taxon>Embryophyta</taxon>
        <taxon>Tracheophyta</taxon>
        <taxon>Spermatophyta</taxon>
        <taxon>Magnoliopsida</taxon>
        <taxon>Liliopsida</taxon>
        <taxon>Poales</taxon>
        <taxon>Poaceae</taxon>
        <taxon>BOP clade</taxon>
        <taxon>Pooideae</taxon>
        <taxon>Stipodae</taxon>
        <taxon>Brachypodieae</taxon>
        <taxon>Brachypodium</taxon>
    </lineage>
</organism>
<evidence type="ECO:0000313" key="4">
    <source>
        <dbReference type="EnsemblPlants" id="PNT74675"/>
    </source>
</evidence>
<gene>
    <name evidence="3" type="ORF">BRADI_1g20312v3</name>
</gene>
<evidence type="ECO:0000256" key="2">
    <source>
        <dbReference type="SAM" id="Phobius"/>
    </source>
</evidence>
<dbReference type="Proteomes" id="UP000008810">
    <property type="component" value="Chromosome 1"/>
</dbReference>
<evidence type="ECO:0000256" key="1">
    <source>
        <dbReference type="SAM" id="MobiDB-lite"/>
    </source>
</evidence>
<keyword evidence="5" id="KW-1185">Reference proteome</keyword>
<dbReference type="EMBL" id="CM000880">
    <property type="protein sequence ID" value="PNT74675.1"/>
    <property type="molecule type" value="Genomic_DNA"/>
</dbReference>
<dbReference type="AlphaFoldDB" id="A0A2K2DK74"/>
<proteinExistence type="predicted"/>
<keyword evidence="2" id="KW-0812">Transmembrane</keyword>
<accession>A0A2K2DK74</accession>
<dbReference type="InParanoid" id="A0A2K2DK74"/>
<evidence type="ECO:0000313" key="3">
    <source>
        <dbReference type="EMBL" id="PNT74675.1"/>
    </source>
</evidence>
<reference evidence="4" key="3">
    <citation type="submission" date="2018-08" db="UniProtKB">
        <authorList>
            <consortium name="EnsemblPlants"/>
        </authorList>
    </citation>
    <scope>IDENTIFICATION</scope>
    <source>
        <strain evidence="4">cv. Bd21</strain>
    </source>
</reference>
<keyword evidence="2" id="KW-1133">Transmembrane helix</keyword>
<evidence type="ECO:0000313" key="5">
    <source>
        <dbReference type="Proteomes" id="UP000008810"/>
    </source>
</evidence>
<feature type="region of interest" description="Disordered" evidence="1">
    <location>
        <begin position="61"/>
        <end position="84"/>
    </location>
</feature>
<sequence>MSVPAWHTLVSILAPVSFLAKTICGWWSCWQRPRPRCRPTRESDSRARATSPPSLFRIPEMASSRRRRWSSRSTASSASPPMIPSVCLCFQGQTPRRC</sequence>
<keyword evidence="2" id="KW-0472">Membrane</keyword>
<reference evidence="3" key="2">
    <citation type="submission" date="2017-06" db="EMBL/GenBank/DDBJ databases">
        <title>WGS assembly of Brachypodium distachyon.</title>
        <authorList>
            <consortium name="The International Brachypodium Initiative"/>
            <person name="Lucas S."/>
            <person name="Harmon-Smith M."/>
            <person name="Lail K."/>
            <person name="Tice H."/>
            <person name="Grimwood J."/>
            <person name="Bruce D."/>
            <person name="Barry K."/>
            <person name="Shu S."/>
            <person name="Lindquist E."/>
            <person name="Wang M."/>
            <person name="Pitluck S."/>
            <person name="Vogel J.P."/>
            <person name="Garvin D.F."/>
            <person name="Mockler T.C."/>
            <person name="Schmutz J."/>
            <person name="Rokhsar D."/>
            <person name="Bevan M.W."/>
        </authorList>
    </citation>
    <scope>NUCLEOTIDE SEQUENCE</scope>
    <source>
        <strain evidence="3">Bd21</strain>
    </source>
</reference>